<dbReference type="EMBL" id="SMGQ01000001">
    <property type="protein sequence ID" value="TCL00077.1"/>
    <property type="molecule type" value="Genomic_DNA"/>
</dbReference>
<keyword evidence="3" id="KW-0963">Cytoplasm</keyword>
<keyword evidence="5" id="KW-0143">Chaperone</keyword>
<dbReference type="RefSeq" id="WP_132278781.1">
    <property type="nucleotide sequence ID" value="NZ_SMGQ01000001.1"/>
</dbReference>
<evidence type="ECO:0000256" key="5">
    <source>
        <dbReference type="ARBA" id="ARBA00023186"/>
    </source>
</evidence>
<reference evidence="6 7" key="1">
    <citation type="submission" date="2019-03" db="EMBL/GenBank/DDBJ databases">
        <title>Genomic Encyclopedia of Type Strains, Phase IV (KMG-IV): sequencing the most valuable type-strain genomes for metagenomic binning, comparative biology and taxonomic classification.</title>
        <authorList>
            <person name="Goeker M."/>
        </authorList>
    </citation>
    <scope>NUCLEOTIDE SEQUENCE [LARGE SCALE GENOMIC DNA]</scope>
    <source>
        <strain evidence="6 7">DSM 24176</strain>
    </source>
</reference>
<evidence type="ECO:0000256" key="3">
    <source>
        <dbReference type="ARBA" id="ARBA00022490"/>
    </source>
</evidence>
<proteinExistence type="inferred from homology"/>
<dbReference type="SUPFAM" id="SSF101116">
    <property type="entry name" value="Flagellar export chaperone FliS"/>
    <property type="match status" value="1"/>
</dbReference>
<dbReference type="Proteomes" id="UP000294545">
    <property type="component" value="Unassembled WGS sequence"/>
</dbReference>
<dbReference type="GO" id="GO:0005829">
    <property type="term" value="C:cytosol"/>
    <property type="evidence" value="ECO:0007669"/>
    <property type="project" value="UniProtKB-SubCell"/>
</dbReference>
<dbReference type="GO" id="GO:0071973">
    <property type="term" value="P:bacterial-type flagellum-dependent cell motility"/>
    <property type="evidence" value="ECO:0007669"/>
    <property type="project" value="TreeGrafter"/>
</dbReference>
<evidence type="ECO:0000313" key="7">
    <source>
        <dbReference type="Proteomes" id="UP000294545"/>
    </source>
</evidence>
<dbReference type="Pfam" id="PF02561">
    <property type="entry name" value="FliS"/>
    <property type="match status" value="1"/>
</dbReference>
<keyword evidence="4" id="KW-1005">Bacterial flagellum biogenesis</keyword>
<name>A0A4R1N263_9FIRM</name>
<dbReference type="InterPro" id="IPR003713">
    <property type="entry name" value="FliS"/>
</dbReference>
<keyword evidence="6" id="KW-0969">Cilium</keyword>
<keyword evidence="6" id="KW-0282">Flagellum</keyword>
<dbReference type="CDD" id="cd16098">
    <property type="entry name" value="FliS"/>
    <property type="match status" value="1"/>
</dbReference>
<organism evidence="6 7">
    <name type="scientific">Natranaerovirga hydrolytica</name>
    <dbReference type="NCBI Taxonomy" id="680378"/>
    <lineage>
        <taxon>Bacteria</taxon>
        <taxon>Bacillati</taxon>
        <taxon>Bacillota</taxon>
        <taxon>Clostridia</taxon>
        <taxon>Lachnospirales</taxon>
        <taxon>Natranaerovirgaceae</taxon>
        <taxon>Natranaerovirga</taxon>
    </lineage>
</organism>
<dbReference type="PANTHER" id="PTHR34773">
    <property type="entry name" value="FLAGELLAR SECRETION CHAPERONE FLIS"/>
    <property type="match status" value="1"/>
</dbReference>
<evidence type="ECO:0000313" key="6">
    <source>
        <dbReference type="EMBL" id="TCL00077.1"/>
    </source>
</evidence>
<evidence type="ECO:0000256" key="2">
    <source>
        <dbReference type="ARBA" id="ARBA00008787"/>
    </source>
</evidence>
<comment type="caution">
    <text evidence="6">The sequence shown here is derived from an EMBL/GenBank/DDBJ whole genome shotgun (WGS) entry which is preliminary data.</text>
</comment>
<evidence type="ECO:0000256" key="1">
    <source>
        <dbReference type="ARBA" id="ARBA00004514"/>
    </source>
</evidence>
<protein>
    <submittedName>
        <fullName evidence="6">Flagellar protein FliS</fullName>
    </submittedName>
</protein>
<keyword evidence="7" id="KW-1185">Reference proteome</keyword>
<dbReference type="OrthoDB" id="1767099at2"/>
<dbReference type="Gene3D" id="1.20.120.340">
    <property type="entry name" value="Flagellar protein FliS"/>
    <property type="match status" value="1"/>
</dbReference>
<dbReference type="AlphaFoldDB" id="A0A4R1N263"/>
<comment type="subcellular location">
    <subcellularLocation>
        <location evidence="1">Cytoplasm</location>
        <location evidence="1">Cytosol</location>
    </subcellularLocation>
</comment>
<accession>A0A4R1N263</accession>
<dbReference type="GO" id="GO:0044780">
    <property type="term" value="P:bacterial-type flagellum assembly"/>
    <property type="evidence" value="ECO:0007669"/>
    <property type="project" value="InterPro"/>
</dbReference>
<dbReference type="PANTHER" id="PTHR34773:SF1">
    <property type="entry name" value="FLAGELLAR SECRETION CHAPERONE FLIS"/>
    <property type="match status" value="1"/>
</dbReference>
<comment type="similarity">
    <text evidence="2">Belongs to the FliS family.</text>
</comment>
<dbReference type="InterPro" id="IPR036584">
    <property type="entry name" value="FliS_sf"/>
</dbReference>
<evidence type="ECO:0000256" key="4">
    <source>
        <dbReference type="ARBA" id="ARBA00022795"/>
    </source>
</evidence>
<keyword evidence="6" id="KW-0966">Cell projection</keyword>
<sequence>MSKTEIKDYSTRIAQASSGELVVITHQIILDCINEARYEKEQDNKVAFIKKIKKGQKALRSLTDSLNVEYNISKELMALYIYVNKEFVEAYVKYTVQPLISIEKVINNLLVGWEKACKAEKSEPLVDNAQQVYAGLTYGKGTLNETIMDNDNRGFRA</sequence>
<gene>
    <name evidence="6" type="ORF">EDC19_0058</name>
</gene>